<dbReference type="Proteomes" id="UP000061660">
    <property type="component" value="Chromosome"/>
</dbReference>
<gene>
    <name evidence="10" type="ORF">IJ22_41250</name>
</gene>
<evidence type="ECO:0000256" key="3">
    <source>
        <dbReference type="ARBA" id="ARBA00022475"/>
    </source>
</evidence>
<proteinExistence type="inferred from homology"/>
<dbReference type="InterPro" id="IPR035906">
    <property type="entry name" value="MetI-like_sf"/>
</dbReference>
<keyword evidence="5" id="KW-0029">Amino-acid transport</keyword>
<evidence type="ECO:0000256" key="4">
    <source>
        <dbReference type="ARBA" id="ARBA00022692"/>
    </source>
</evidence>
<protein>
    <submittedName>
        <fullName evidence="10">Cysteine ABC transporter permease</fullName>
    </submittedName>
</protein>
<dbReference type="PANTHER" id="PTHR30614:SF0">
    <property type="entry name" value="L-CYSTINE TRANSPORT SYSTEM PERMEASE PROTEIN TCYL"/>
    <property type="match status" value="1"/>
</dbReference>
<accession>A0A0U2VUN7</accession>
<dbReference type="InterPro" id="IPR010065">
    <property type="entry name" value="AA_ABC_transptr_permease_3TM"/>
</dbReference>
<evidence type="ECO:0000256" key="1">
    <source>
        <dbReference type="ARBA" id="ARBA00004651"/>
    </source>
</evidence>
<comment type="similarity">
    <text evidence="8">Belongs to the binding-protein-dependent transport system permease family.</text>
</comment>
<dbReference type="InterPro" id="IPR000515">
    <property type="entry name" value="MetI-like"/>
</dbReference>
<dbReference type="GO" id="GO:0043190">
    <property type="term" value="C:ATP-binding cassette (ABC) transporter complex"/>
    <property type="evidence" value="ECO:0007669"/>
    <property type="project" value="InterPro"/>
</dbReference>
<evidence type="ECO:0000313" key="10">
    <source>
        <dbReference type="EMBL" id="ALS24422.1"/>
    </source>
</evidence>
<feature type="transmembrane region" description="Helical" evidence="8">
    <location>
        <begin position="20"/>
        <end position="43"/>
    </location>
</feature>
<keyword evidence="2 8" id="KW-0813">Transport</keyword>
<dbReference type="Gene3D" id="1.10.3720.10">
    <property type="entry name" value="MetI-like"/>
    <property type="match status" value="1"/>
</dbReference>
<dbReference type="PATRIC" id="fig|162209.4.peg.4367"/>
<reference evidence="10 11" key="2">
    <citation type="journal article" date="2016" name="Genome Announc.">
        <title>Complete Genome Sequences of Two Interactive Moderate Thermophiles, Paenibacillus napthalenovorans 32O-Y and Paenibacillus sp. 32O-W.</title>
        <authorList>
            <person name="Butler R.R.III."/>
            <person name="Wang J."/>
            <person name="Stark B.C."/>
            <person name="Pombert J.F."/>
        </authorList>
    </citation>
    <scope>NUCLEOTIDE SEQUENCE [LARGE SCALE GENOMIC DNA]</scope>
    <source>
        <strain evidence="10 11">32O-Y</strain>
    </source>
</reference>
<dbReference type="STRING" id="162209.IJ22_41250"/>
<dbReference type="NCBIfam" id="TIGR01726">
    <property type="entry name" value="HEQRo_perm_3TM"/>
    <property type="match status" value="1"/>
</dbReference>
<evidence type="ECO:0000256" key="8">
    <source>
        <dbReference type="RuleBase" id="RU363032"/>
    </source>
</evidence>
<feature type="transmembrane region" description="Helical" evidence="8">
    <location>
        <begin position="201"/>
        <end position="220"/>
    </location>
</feature>
<organism evidence="10 11">
    <name type="scientific">Paenibacillus naphthalenovorans</name>
    <dbReference type="NCBI Taxonomy" id="162209"/>
    <lineage>
        <taxon>Bacteria</taxon>
        <taxon>Bacillati</taxon>
        <taxon>Bacillota</taxon>
        <taxon>Bacilli</taxon>
        <taxon>Bacillales</taxon>
        <taxon>Paenibacillaceae</taxon>
        <taxon>Paenibacillus</taxon>
    </lineage>
</organism>
<reference evidence="11" key="1">
    <citation type="submission" date="2015-12" db="EMBL/GenBank/DDBJ databases">
        <title>Complete genome sequences of two moderately thermophilic Paenibacillus species.</title>
        <authorList>
            <person name="Butler R.III."/>
            <person name="Wang J."/>
            <person name="Stark B.C."/>
            <person name="Pombert J.-F."/>
        </authorList>
    </citation>
    <scope>NUCLEOTIDE SEQUENCE [LARGE SCALE GENOMIC DNA]</scope>
    <source>
        <strain evidence="11">32O-Y</strain>
    </source>
</reference>
<evidence type="ECO:0000256" key="2">
    <source>
        <dbReference type="ARBA" id="ARBA00022448"/>
    </source>
</evidence>
<dbReference type="OrthoDB" id="9805999at2"/>
<dbReference type="PANTHER" id="PTHR30614">
    <property type="entry name" value="MEMBRANE COMPONENT OF AMINO ACID ABC TRANSPORTER"/>
    <property type="match status" value="1"/>
</dbReference>
<keyword evidence="3" id="KW-1003">Cell membrane</keyword>
<dbReference type="GO" id="GO:0006865">
    <property type="term" value="P:amino acid transport"/>
    <property type="evidence" value="ECO:0007669"/>
    <property type="project" value="UniProtKB-KW"/>
</dbReference>
<dbReference type="SUPFAM" id="SSF161098">
    <property type="entry name" value="MetI-like"/>
    <property type="match status" value="1"/>
</dbReference>
<dbReference type="InterPro" id="IPR043429">
    <property type="entry name" value="ArtM/GltK/GlnP/TcyL/YhdX-like"/>
</dbReference>
<evidence type="ECO:0000259" key="9">
    <source>
        <dbReference type="PROSITE" id="PS50928"/>
    </source>
</evidence>
<dbReference type="RefSeq" id="WP_054819890.1">
    <property type="nucleotide sequence ID" value="NZ_CP013652.1"/>
</dbReference>
<keyword evidence="11" id="KW-1185">Reference proteome</keyword>
<dbReference type="CDD" id="cd06261">
    <property type="entry name" value="TM_PBP2"/>
    <property type="match status" value="1"/>
</dbReference>
<comment type="subcellular location">
    <subcellularLocation>
        <location evidence="1 8">Cell membrane</location>
        <topology evidence="1 8">Multi-pass membrane protein</topology>
    </subcellularLocation>
</comment>
<evidence type="ECO:0000256" key="6">
    <source>
        <dbReference type="ARBA" id="ARBA00022989"/>
    </source>
</evidence>
<keyword evidence="6 8" id="KW-1133">Transmembrane helix</keyword>
<keyword evidence="7 8" id="KW-0472">Membrane</keyword>
<sequence>MTFDVDFFIKTFFVCLKAVPVALEITAVTLMISLPVGFCFAFLRIKSGFAINGLITAYISLVRGTPIVVQILVLYSMLPSILASLLKGINSPINVYDVDPIYYAYVIFSLNTTAILSEVFRSALSTVPKGQLEAAESAGLTTFQAYRRIIIPQAMVTAVPNICTATINLIKATSLAFLMTVKEITAVAKIEAAYGYNYIEAYLDIWIIYFLVCIIVERMFKMLETRLKIYKSAA</sequence>
<name>A0A0U2VUN7_9BACL</name>
<feature type="transmembrane region" description="Helical" evidence="8">
    <location>
        <begin position="158"/>
        <end position="181"/>
    </location>
</feature>
<dbReference type="EMBL" id="CP013652">
    <property type="protein sequence ID" value="ALS24422.1"/>
    <property type="molecule type" value="Genomic_DNA"/>
</dbReference>
<feature type="transmembrane region" description="Helical" evidence="8">
    <location>
        <begin position="102"/>
        <end position="120"/>
    </location>
</feature>
<dbReference type="AlphaFoldDB" id="A0A0U2VUN7"/>
<evidence type="ECO:0000313" key="11">
    <source>
        <dbReference type="Proteomes" id="UP000061660"/>
    </source>
</evidence>
<keyword evidence="4 8" id="KW-0812">Transmembrane</keyword>
<dbReference type="PROSITE" id="PS50928">
    <property type="entry name" value="ABC_TM1"/>
    <property type="match status" value="1"/>
</dbReference>
<evidence type="ECO:0000256" key="5">
    <source>
        <dbReference type="ARBA" id="ARBA00022970"/>
    </source>
</evidence>
<dbReference type="KEGG" id="pnp:IJ22_41250"/>
<dbReference type="Pfam" id="PF00528">
    <property type="entry name" value="BPD_transp_1"/>
    <property type="match status" value="1"/>
</dbReference>
<feature type="domain" description="ABC transmembrane type-1" evidence="9">
    <location>
        <begin position="19"/>
        <end position="220"/>
    </location>
</feature>
<evidence type="ECO:0000256" key="7">
    <source>
        <dbReference type="ARBA" id="ARBA00023136"/>
    </source>
</evidence>
<feature type="transmembrane region" description="Helical" evidence="8">
    <location>
        <begin position="55"/>
        <end position="82"/>
    </location>
</feature>
<dbReference type="GO" id="GO:0022857">
    <property type="term" value="F:transmembrane transporter activity"/>
    <property type="evidence" value="ECO:0007669"/>
    <property type="project" value="InterPro"/>
</dbReference>